<reference evidence="5 6" key="1">
    <citation type="submission" date="2016-07" db="EMBL/GenBank/DDBJ databases">
        <title>Pervasive Adenine N6-methylation of Active Genes in Fungi.</title>
        <authorList>
            <consortium name="DOE Joint Genome Institute"/>
            <person name="Mondo S.J."/>
            <person name="Dannebaum R.O."/>
            <person name="Kuo R.C."/>
            <person name="Labutti K."/>
            <person name="Haridas S."/>
            <person name="Kuo A."/>
            <person name="Salamov A."/>
            <person name="Ahrendt S.R."/>
            <person name="Lipzen A."/>
            <person name="Sullivan W."/>
            <person name="Andreopoulos W.B."/>
            <person name="Clum A."/>
            <person name="Lindquist E."/>
            <person name="Daum C."/>
            <person name="Ramamoorthy G.K."/>
            <person name="Gryganskyi A."/>
            <person name="Culley D."/>
            <person name="Magnuson J.K."/>
            <person name="James T.Y."/>
            <person name="O'Malley M.A."/>
            <person name="Stajich J.E."/>
            <person name="Spatafora J.W."/>
            <person name="Visel A."/>
            <person name="Grigoriev I.V."/>
        </authorList>
    </citation>
    <scope>NUCLEOTIDE SEQUENCE [LARGE SCALE GENOMIC DNA]</scope>
    <source>
        <strain evidence="5 6">12-1054</strain>
    </source>
</reference>
<name>A0A1Y2F6J0_PROLT</name>
<evidence type="ECO:0000259" key="4">
    <source>
        <dbReference type="Pfam" id="PF07557"/>
    </source>
</evidence>
<feature type="compositionally biased region" description="Basic and acidic residues" evidence="3">
    <location>
        <begin position="201"/>
        <end position="217"/>
    </location>
</feature>
<dbReference type="OrthoDB" id="5394106at2759"/>
<feature type="region of interest" description="Disordered" evidence="3">
    <location>
        <begin position="354"/>
        <end position="431"/>
    </location>
</feature>
<comment type="caution">
    <text evidence="5">The sequence shown here is derived from an EMBL/GenBank/DDBJ whole genome shotgun (WGS) entry which is preliminary data.</text>
</comment>
<dbReference type="Proteomes" id="UP000193685">
    <property type="component" value="Unassembled WGS sequence"/>
</dbReference>
<evidence type="ECO:0000313" key="6">
    <source>
        <dbReference type="Proteomes" id="UP000193685"/>
    </source>
</evidence>
<dbReference type="EMBL" id="MCFI01000016">
    <property type="protein sequence ID" value="ORY79104.1"/>
    <property type="molecule type" value="Genomic_DNA"/>
</dbReference>
<dbReference type="AlphaFoldDB" id="A0A1Y2F6J0"/>
<dbReference type="GO" id="GO:0000775">
    <property type="term" value="C:chromosome, centromeric region"/>
    <property type="evidence" value="ECO:0007669"/>
    <property type="project" value="InterPro"/>
</dbReference>
<proteinExistence type="inferred from homology"/>
<evidence type="ECO:0000256" key="3">
    <source>
        <dbReference type="SAM" id="MobiDB-lite"/>
    </source>
</evidence>
<feature type="compositionally biased region" description="Basic and acidic residues" evidence="3">
    <location>
        <begin position="237"/>
        <end position="252"/>
    </location>
</feature>
<feature type="domain" description="Shugoshin C-terminal" evidence="4">
    <location>
        <begin position="370"/>
        <end position="390"/>
    </location>
</feature>
<keyword evidence="6" id="KW-1185">Reference proteome</keyword>
<feature type="compositionally biased region" description="Basic and acidic residues" evidence="3">
    <location>
        <begin position="273"/>
        <end position="283"/>
    </location>
</feature>
<feature type="region of interest" description="Disordered" evidence="3">
    <location>
        <begin position="93"/>
        <end position="137"/>
    </location>
</feature>
<dbReference type="GeneID" id="63788393"/>
<dbReference type="OMA" id="KECISID"/>
<gene>
    <name evidence="5" type="ORF">BCR37DRAFT_400096</name>
</gene>
<feature type="region of interest" description="Disordered" evidence="3">
    <location>
        <begin position="199"/>
        <end position="283"/>
    </location>
</feature>
<keyword evidence="2" id="KW-0159">Chromosome partition</keyword>
<accession>A0A1Y2F6J0</accession>
<dbReference type="GO" id="GO:0005634">
    <property type="term" value="C:nucleus"/>
    <property type="evidence" value="ECO:0007669"/>
    <property type="project" value="InterPro"/>
</dbReference>
<evidence type="ECO:0000313" key="5">
    <source>
        <dbReference type="EMBL" id="ORY79104.1"/>
    </source>
</evidence>
<dbReference type="RefSeq" id="XP_040723736.1">
    <property type="nucleotide sequence ID" value="XM_040871794.1"/>
</dbReference>
<comment type="similarity">
    <text evidence="1">Belongs to the shugoshin family.</text>
</comment>
<evidence type="ECO:0000256" key="2">
    <source>
        <dbReference type="ARBA" id="ARBA00022829"/>
    </source>
</evidence>
<sequence>MSAAMDKAALEKQHLKQNREIIRINHLQANRITALEQQLQRIMAENLDLHSRLIAGDVKARQASQLHAAMERYAKDLYKAAKAGSALFSTAAASTPAPASTKLESPVTASTRKLLSAGPVAPPSPSPGQHMKRSPKKNNLLSVSPERIEGFPGAASVSRAAGLATVQQPVNEEAAWSADSEEQADLEAAQQREAALLAAATEREEERGRDMEREARRAARRQHRTSGDTAALVQPVDSRRAEQSVESRERAQQRARRKSHSLSSTLLQDDAEKENRADSVGRLDPLAERMAQLHVSPRKKARPALQILSDPSVPDARANRLPMPALCSPKKNQSLRQVPEGFVKAEPCSPQMLVMPRSEDDLGSDEGTGRSRRGKAVNYAEPSLRAKMRRTESLPGDKRRKSTYRRSSASSAEMMQRATAAGKECISIDED</sequence>
<evidence type="ECO:0000256" key="1">
    <source>
        <dbReference type="ARBA" id="ARBA00010845"/>
    </source>
</evidence>
<dbReference type="Pfam" id="PF07557">
    <property type="entry name" value="Shugoshin_C"/>
    <property type="match status" value="1"/>
</dbReference>
<dbReference type="InterPro" id="IPR011515">
    <property type="entry name" value="Shugoshin_C"/>
</dbReference>
<protein>
    <recommendedName>
        <fullName evidence="4">Shugoshin C-terminal domain-containing protein</fullName>
    </recommendedName>
</protein>
<feature type="compositionally biased region" description="Low complexity" evidence="3">
    <location>
        <begin position="93"/>
        <end position="103"/>
    </location>
</feature>
<dbReference type="GO" id="GO:0045132">
    <property type="term" value="P:meiotic chromosome segregation"/>
    <property type="evidence" value="ECO:0007669"/>
    <property type="project" value="InterPro"/>
</dbReference>
<organism evidence="5 6">
    <name type="scientific">Protomyces lactucae-debilis</name>
    <dbReference type="NCBI Taxonomy" id="2754530"/>
    <lineage>
        <taxon>Eukaryota</taxon>
        <taxon>Fungi</taxon>
        <taxon>Dikarya</taxon>
        <taxon>Ascomycota</taxon>
        <taxon>Taphrinomycotina</taxon>
        <taxon>Taphrinomycetes</taxon>
        <taxon>Taphrinales</taxon>
        <taxon>Protomycetaceae</taxon>
        <taxon>Protomyces</taxon>
    </lineage>
</organism>